<keyword evidence="3" id="KW-1185">Reference proteome</keyword>
<sequence>MAGIGANVSLKPEGERSHRDSKEIEGNDSSPFRYNGKLDHLKL</sequence>
<evidence type="ECO:0000313" key="3">
    <source>
        <dbReference type="Proteomes" id="UP000187203"/>
    </source>
</evidence>
<gene>
    <name evidence="2" type="ORF">COLO4_19440</name>
</gene>
<reference evidence="3" key="1">
    <citation type="submission" date="2013-09" db="EMBL/GenBank/DDBJ databases">
        <title>Corchorus olitorius genome sequencing.</title>
        <authorList>
            <person name="Alam M."/>
            <person name="Haque M.S."/>
            <person name="Islam M.S."/>
            <person name="Emdad E.M."/>
            <person name="Islam M.M."/>
            <person name="Ahmed B."/>
            <person name="Halim A."/>
            <person name="Hossen Q.M.M."/>
            <person name="Hossain M.Z."/>
            <person name="Ahmed R."/>
            <person name="Khan M.M."/>
            <person name="Islam R."/>
            <person name="Rashid M.M."/>
            <person name="Khan S.A."/>
            <person name="Rahman M.S."/>
            <person name="Alam M."/>
            <person name="Yahiya A.S."/>
            <person name="Khan M.S."/>
            <person name="Azam M.S."/>
            <person name="Haque T."/>
            <person name="Lashkar M.Z.H."/>
            <person name="Akhand A.I."/>
            <person name="Morshed G."/>
            <person name="Roy S."/>
            <person name="Uddin K.S."/>
            <person name="Rabeya T."/>
            <person name="Hossain A.S."/>
            <person name="Chowdhury A."/>
            <person name="Snigdha A.R."/>
            <person name="Mortoza M.S."/>
            <person name="Matin S.A."/>
            <person name="Hoque S.M.E."/>
            <person name="Islam M.K."/>
            <person name="Roy D.K."/>
            <person name="Haider R."/>
            <person name="Moosa M.M."/>
            <person name="Elias S.M."/>
            <person name="Hasan A.M."/>
            <person name="Jahan S."/>
            <person name="Shafiuddin M."/>
            <person name="Mahmood N."/>
            <person name="Shommy N.S."/>
        </authorList>
    </citation>
    <scope>NUCLEOTIDE SEQUENCE [LARGE SCALE GENOMIC DNA]</scope>
    <source>
        <strain evidence="3">cv. O-4</strain>
    </source>
</reference>
<comment type="caution">
    <text evidence="2">The sequence shown here is derived from an EMBL/GenBank/DDBJ whole genome shotgun (WGS) entry which is preliminary data.</text>
</comment>
<organism evidence="2 3">
    <name type="scientific">Corchorus olitorius</name>
    <dbReference type="NCBI Taxonomy" id="93759"/>
    <lineage>
        <taxon>Eukaryota</taxon>
        <taxon>Viridiplantae</taxon>
        <taxon>Streptophyta</taxon>
        <taxon>Embryophyta</taxon>
        <taxon>Tracheophyta</taxon>
        <taxon>Spermatophyta</taxon>
        <taxon>Magnoliopsida</taxon>
        <taxon>eudicotyledons</taxon>
        <taxon>Gunneridae</taxon>
        <taxon>Pentapetalae</taxon>
        <taxon>rosids</taxon>
        <taxon>malvids</taxon>
        <taxon>Malvales</taxon>
        <taxon>Malvaceae</taxon>
        <taxon>Grewioideae</taxon>
        <taxon>Apeibeae</taxon>
        <taxon>Corchorus</taxon>
    </lineage>
</organism>
<dbReference type="EMBL" id="AWUE01016633">
    <property type="protein sequence ID" value="OMO89986.1"/>
    <property type="molecule type" value="Genomic_DNA"/>
</dbReference>
<evidence type="ECO:0000313" key="2">
    <source>
        <dbReference type="EMBL" id="OMO89986.1"/>
    </source>
</evidence>
<dbReference type="Proteomes" id="UP000187203">
    <property type="component" value="Unassembled WGS sequence"/>
</dbReference>
<feature type="compositionally biased region" description="Basic and acidic residues" evidence="1">
    <location>
        <begin position="12"/>
        <end position="25"/>
    </location>
</feature>
<name>A0A1R3J5D9_9ROSI</name>
<accession>A0A1R3J5D9</accession>
<evidence type="ECO:0000256" key="1">
    <source>
        <dbReference type="SAM" id="MobiDB-lite"/>
    </source>
</evidence>
<dbReference type="AlphaFoldDB" id="A0A1R3J5D9"/>
<protein>
    <submittedName>
        <fullName evidence="2">Uncharacterized protein</fullName>
    </submittedName>
</protein>
<proteinExistence type="predicted"/>
<feature type="region of interest" description="Disordered" evidence="1">
    <location>
        <begin position="1"/>
        <end position="43"/>
    </location>
</feature>